<keyword evidence="4" id="KW-0732">Signal</keyword>
<evidence type="ECO:0008006" key="9">
    <source>
        <dbReference type="Google" id="ProtNLM"/>
    </source>
</evidence>
<keyword evidence="3" id="KW-0998">Cell outer membrane</keyword>
<keyword evidence="1" id="KW-0813">Transport</keyword>
<evidence type="ECO:0000256" key="2">
    <source>
        <dbReference type="ARBA" id="ARBA00023136"/>
    </source>
</evidence>
<proteinExistence type="predicted"/>
<dbReference type="Gene3D" id="3.55.50.30">
    <property type="match status" value="1"/>
</dbReference>
<dbReference type="GO" id="GO:0019867">
    <property type="term" value="C:outer membrane"/>
    <property type="evidence" value="ECO:0007669"/>
    <property type="project" value="InterPro"/>
</dbReference>
<protein>
    <recommendedName>
        <fullName evidence="9">Filamentous haemagglutinin FhaB/tRNA nuclease CdiA-like TPS domain-containing protein</fullName>
    </recommendedName>
</protein>
<dbReference type="InterPro" id="IPR011662">
    <property type="entry name" value="Secretin/TonB_short_N"/>
</dbReference>
<dbReference type="EMBL" id="CP024923">
    <property type="protein sequence ID" value="ATY31562.1"/>
    <property type="molecule type" value="Genomic_DNA"/>
</dbReference>
<organism evidence="7 8">
    <name type="scientific">Sphingomonas psychrotolerans</name>
    <dbReference type="NCBI Taxonomy" id="1327635"/>
    <lineage>
        <taxon>Bacteria</taxon>
        <taxon>Pseudomonadati</taxon>
        <taxon>Pseudomonadota</taxon>
        <taxon>Alphaproteobacteria</taxon>
        <taxon>Sphingomonadales</taxon>
        <taxon>Sphingomonadaceae</taxon>
        <taxon>Sphingomonas</taxon>
    </lineage>
</organism>
<dbReference type="Proteomes" id="UP000229081">
    <property type="component" value="Chromosome"/>
</dbReference>
<dbReference type="SMART" id="SM00912">
    <property type="entry name" value="Haemagg_act"/>
    <property type="match status" value="2"/>
</dbReference>
<feature type="signal peptide" evidence="4">
    <location>
        <begin position="1"/>
        <end position="37"/>
    </location>
</feature>
<evidence type="ECO:0000313" key="8">
    <source>
        <dbReference type="Proteomes" id="UP000229081"/>
    </source>
</evidence>
<dbReference type="InterPro" id="IPR021026">
    <property type="entry name" value="Filamn_hemagglutn_DUF3739"/>
</dbReference>
<accession>A0A2K8MCD5</accession>
<keyword evidence="8" id="KW-1185">Reference proteome</keyword>
<keyword evidence="2" id="KW-0472">Membrane</keyword>
<feature type="chain" id="PRO_5014927228" description="Filamentous haemagglutinin FhaB/tRNA nuclease CdiA-like TPS domain-containing protein" evidence="4">
    <location>
        <begin position="38"/>
        <end position="4145"/>
    </location>
</feature>
<dbReference type="InterPro" id="IPR012334">
    <property type="entry name" value="Pectin_lyas_fold"/>
</dbReference>
<evidence type="ECO:0000259" key="5">
    <source>
        <dbReference type="SMART" id="SM00912"/>
    </source>
</evidence>
<evidence type="ECO:0000256" key="1">
    <source>
        <dbReference type="ARBA" id="ARBA00022448"/>
    </source>
</evidence>
<name>A0A2K8MCD5_9SPHN</name>
<dbReference type="SUPFAM" id="SSF51126">
    <property type="entry name" value="Pectin lyase-like"/>
    <property type="match status" value="2"/>
</dbReference>
<dbReference type="PANTHER" id="PTHR12338:SF5">
    <property type="entry name" value="ANTIGEN 43-RELATED"/>
    <property type="match status" value="1"/>
</dbReference>
<dbReference type="InterPro" id="IPR050909">
    <property type="entry name" value="Bact_Autotransporter_VF"/>
</dbReference>
<dbReference type="InterPro" id="IPR011050">
    <property type="entry name" value="Pectin_lyase_fold/virulence"/>
</dbReference>
<dbReference type="NCBIfam" id="TIGR01901">
    <property type="entry name" value="adhes_NPXG"/>
    <property type="match status" value="2"/>
</dbReference>
<dbReference type="SMART" id="SM00965">
    <property type="entry name" value="STN"/>
    <property type="match status" value="1"/>
</dbReference>
<sequence length="4145" mass="432623">MTQRRMPAMTRTLRRSTLATRASALLGGGSLAALALAASFAPAPARAQDFGSMVGMQAGRITGPNGQVSVWTGANRPVIGKAEDGRPLMTIKQTQEKALLDWEDFRLKTNEVLEFQQQSANWIAVNRVHGNQAAEVNGEIRALGKVYIFNDNGVLIGKDAKINTRALVTGRGFSDVNVVGNTTTMVQSSEKALLDWSNMSLQAGEVLKFQQEKASWIALNRSYSKDVTKIAGDVAATGNIYLVAPSGLSIEGKIDAQQVVLSSLFVRDDQLFSSAGTPSGGLLSYGRNDNGRLDPTFSNTWYYPAGEGGYNPFGKTSWASGSNLYELMDPAPVVSDPGDPLRYNVTIGRSGVVTTGKFGKVILAGPNVTNKGTINVSDEGQVILAAGENVYLQASTGGMLEAYSGGYNALAGIRGSIPYWYPTQTVTDEKWRAFYSLLLGKELTIGQVLSAQDYNKLFQSRLVGGVYVAGGLAGQYLNQQQALRAREVGYAARNEGIINAKRGGSVDFRGLSLEQMGAVDITSTALFRGGITFNAAVYDYREYINGDGKGWENAVAGHGNVLFGKGSLTQITPDLQSTDKIPVSGGTQSVGSIKINANSVHMQQDSIIYMPGGKMNVLLDAGQFVFDNHQGAGANAGNEDGTRFLMESGATIDLSGWKTTLAMGYHQVTGKLFAAQLADSPIQKDGPLYRREISIDRRSGTNLANWNSFDNLSQGTLAQFLTDGGSLVMDIGDDFIMKSGSVINVSGGVTTYQDGFVYTTLLRRLDGTIIDIREADPDELYMGLANEWVDYDTKWGKQTGYYIPLMSSVQGKYETSYQQGGKGGTIRILAPDTVLQGTLRGETVAGRYQRGNIPVGGAFILNNAGESESEYVSNNILITAQENALSAQFGFRDKLSDKYGELFGDEYDLETDGYRPDTARRSDNTTLASADFFNRSTMGSYSLSQGGRLGNVLVNNAYLPLDGAAVLVEAGVNLNLANGASFALGADQRLEFLGSIRTEGGDVSLSGMGLKLGADTRIDTRGSWYSDYEIDEPIALSSVPRIHGGDISLVASGSAAQADDVGMILPSTAALDSSGGAWVNRDGKMTGGKGGNLNITVFSMDKKDALGLGALDKARAYGLAGNGAFSLTVSKPLVIGSALPAVDPEAGEDVLENMLIRPEFFQRSGFSAISLMAPTITLVDGVSVSASSATLQLKDQSLHNGLPPSFWTVSGTDIYDVAEVGYLAQDLRPATLRRGMDIALLGTVDLGEGSLLATEIGGKIALTGNAVIAGTLLAPGGAISINASANSNEGTFVHLTKTAKLLAPGASLITNRRIDALGKELVDGVIYNGGSVSLEAFNLTIDGGSLIDVSGTNAVFDLQVDDGRGGVLRRPTMLASNGGAISINGTVLAINDATYRAQAGGAGARGGSFSLKWQAQLGDGGGGSGPSAQDALDQLEQYAGWGFFVDLDGNPISSLVGVDLSTIDWASALGTPLDFAPGFTLSPEVTASLEQYEAAAKGVPPMLVIGDASGIDLNPPAIPDIDGNLLSLLGAVGFTPPTPPEGPPSITVLSPTRIGEGGFSSLSVDATPGMIFAGNVSLGGRKADGAYVFDTIKLAGPQFLAMEGAKVSLEAGVVQLDGSDIALSGESAYLTGLGAFGVNRDNEDTQIRIKAGTLLQVASGRFYGFSDTSLISGGDIRFAGYTLDAQTAPRGTLHSTGKLTFKADQVYAGTGRNFNVTSDVGIEIQAQDDGGPINASPYEAGARLTLRAPTILQGGTLRSPLGTLNLEVYDNGTEGSGKLVLAAGSLTSVSAEGKVIPYGYTSNGDTWLDPFTGLELTSLPTKTINLTGDSVDIASGAVLDVSGGGDLFAREFVPGVGGTVDWLTGYRDADFKWVSSPGQIYAVLPDYAGNIAPMGFGGSQVGIGDKVYLTGGSGLKAGYYTLLPAEYALLPGAFRVTANHRYGNFTDAPIGKIANLTDGSTIQSGYRVDGASGARDQRNIGFHVMPGTALRMRSTYIETTADKFFTSDAFLRKALRVNRPVSEVPRIPLDGGSVVFKVGEALNLNGTLKSTAGKGGRGGFADIAGGKILVAGSDTDLTRYDGYLILKSDQLNAFGAESLLIGGVRSQGATNMELTVSSSDVVIDNAGSVLYGPELLFASQGNIDVLAGAKIESRGAISGSSGDLRILATTPAFIHDNDTSWTPDDDYQVHGVLDRGAVLRVSSGKQVDILRDSAGVTAMNALRADPQALAALNLARASKGLAPIDVNGGLLNIADGASIVSSQSVAFDATNDTLLATGATLQTKQLSASASQISIGAVPTGTGGLVFAGGALGSLGNATDLTLKSYGSIDLYGGVTLAAGGGLRLDTSQIRVLDAAGGVAKISANILTLANSGGGTRQAVAGDATLRLDATNLYIEGDDKWLSGIAKLDIHATERVIGRDDTTLFVPGQIAIYSGGLTTESSARLFLDATGAIDVTFNGNTRLPVFQSFGGTLGLVGASVNYSGQTRITGGTISLQARSGDVVLAQDSILDVTSNVSRFYDKSVGVSAGTVNLIADAGDVVAQKGSLIDVSGTAAGGNAGTLSIRTGQGEARLGGTVRGTSEAGYASGSFNLLTQSLGDFAGFNSLLDAAGFRQSRRFEINSGDVTIGGTVNVQNFAVIANDGSVNVTGTIRTTGRNGGTIQLSAAEDVVLASTAKLLANAGAAGGAGGTVMLETTGRGGGAISTASGSLIDVGGSGEGGRLVRFRAPQLGSDIAIGQLGGTISGARSVIAEGYRVYDGVSVIDQNVIDLVQGDAIAFMAANADAIRNRLGTGVTLTAGIELRSDGDMTLATDWDLSGVRFDGAAGVLTLRAAGDLKIDADLTDGFVGNTLMNGDSWAFNLTAGANIESPDSMAVLSQGMLNGAGSVIIGGKPDTIEYYYDPEFGNENRLYLIDEFGRFVRDQDPNAQVGYIELTRDADGQYLDPSSGQPIAKDPLTGDYVDTGAYARRPLPWLVLDNRGYPSVRADGSLGSVSVDGMGNIDSDLRDFIQWNNSTGHTVRTGTGAINVAAGRDLMLQERASVIYTAGQKTADLAGFTIPTDAQYGQSGGDLRIQVAGDINASGLTPQMPSGYQKQAGRIDQITGLFSPDGNGGFEQTTWWIDYGAFQGGIGALGGGNVDIVAGGDIDNLGVAIPNSGRTTGNTVKLDNGFNTPIALTLTGGGNLALRAGGNLYGGAYYVASGTGDLNVGGSILAGSTVYATPTLSCAAGCDIQADYRLTAAHYDLYTMFFTSSGQLDIKSGGDLNIESVMDPLINHAGDYQDYRFVSYTDAASARLFSAGGDVTLWNNGLNISLAYFASGPTKAYNRPEPVLFYGNTSRPITGRASIGWDLYPSTVTAVAATGDVRVLGGMTLLPSATGQLDLLAGGNVFIGYGTQAVDPFLPNLTLGEEAQNYRGSYEGIFMSQAKMELIRTPTNQSPLFGNTLHREVFRAAGGGGAYPGVSYFTVDNLPDLHVGDTQPVRIYAAGGDIVTSNMAVLEIPKQTWLQAEGNIYFPSYALQHNNPNDVSIVRAGSGIYFDRNFAPQVDGPTASSFGHITLSGPGRLEVEAGTDIWLPSNALGISTQRVKLFTFAGNGNQHPSGAQDWHPDEKAADIAISTGFNETPSYQAFEDAYLNPGKAAGMADYLREDDTGLSLYLFDREYARAEGATGEFATPEPREGLVNYVRRLQGLDPLETKAGQRAYLDTAWSYWNTLSSDFKTPYYRSVLFLELRTTGREANDAANERYNTSFRGYKAIETLFPGAQKDTKTALAEGESRWAGNFETYASRVISNGGGKIEFVIPGGAMTLANVAASPAETGQPAFEGDRGNALRAGVVTNDGGEINILAHNSVAVNQSRILTSKGGNVLIWSSWGDIAAGQGAKTSISPQFYNYALDNWARMNREPAGLPTGAGIGTVATQPGTPPADVDLIAPAGIVDAGDAGIRVSGNFNVYAIEVLGTDNIDVAGVQTGLPVPPAAPPTSLDTGEVGAKSAAVDKALDEAVSQVRKNAAIVSPSLIEVRVTGYGNCGGDQDPCPGERDTISQAPVLIMPHGRSAPTQVAMRGDVVAQVAFNIDEQPLDDAIRAVGRASGFNILYDAAKTKTRTTRALRGNMTPEEALRRLLSTENLVPVRIGPRTIMLRRQTI</sequence>
<feature type="domain" description="Filamentous haemagglutinin FhaB/tRNA nuclease CdiA-like TPS" evidence="5">
    <location>
        <begin position="180"/>
        <end position="270"/>
    </location>
</feature>
<evidence type="ECO:0000259" key="6">
    <source>
        <dbReference type="SMART" id="SM00965"/>
    </source>
</evidence>
<evidence type="ECO:0000313" key="7">
    <source>
        <dbReference type="EMBL" id="ATY31562.1"/>
    </source>
</evidence>
<dbReference type="PANTHER" id="PTHR12338">
    <property type="entry name" value="AUTOTRANSPORTER"/>
    <property type="match status" value="1"/>
</dbReference>
<dbReference type="Pfam" id="PF12545">
    <property type="entry name" value="DUF3739"/>
    <property type="match status" value="1"/>
</dbReference>
<dbReference type="Pfam" id="PF07660">
    <property type="entry name" value="STN"/>
    <property type="match status" value="1"/>
</dbReference>
<dbReference type="InterPro" id="IPR008638">
    <property type="entry name" value="FhaB/CdiA-like_TPS"/>
</dbReference>
<gene>
    <name evidence="7" type="ORF">CVN68_05880</name>
</gene>
<feature type="domain" description="Secretin/TonB short N-terminal" evidence="6">
    <location>
        <begin position="4092"/>
        <end position="4143"/>
    </location>
</feature>
<feature type="domain" description="Filamentous haemagglutinin FhaB/tRNA nuclease CdiA-like TPS" evidence="5">
    <location>
        <begin position="62"/>
        <end position="177"/>
    </location>
</feature>
<evidence type="ECO:0000256" key="3">
    <source>
        <dbReference type="ARBA" id="ARBA00023237"/>
    </source>
</evidence>
<evidence type="ECO:0000256" key="4">
    <source>
        <dbReference type="SAM" id="SignalP"/>
    </source>
</evidence>
<reference evidence="7 8" key="1">
    <citation type="submission" date="2017-11" db="EMBL/GenBank/DDBJ databases">
        <title>Complete genome sequence of Sphingomonas sp. Strain Cra20, a psychrotolerant potential plant growth promoting rhizobacteria.</title>
        <authorList>
            <person name="Luo Y."/>
        </authorList>
    </citation>
    <scope>NUCLEOTIDE SEQUENCE [LARGE SCALE GENOMIC DNA]</scope>
    <source>
        <strain evidence="7 8">Cra20</strain>
    </source>
</reference>
<dbReference type="Gene3D" id="2.160.20.10">
    <property type="entry name" value="Single-stranded right-handed beta-helix, Pectin lyase-like"/>
    <property type="match status" value="2"/>
</dbReference>
<dbReference type="Pfam" id="PF05860">
    <property type="entry name" value="TPS"/>
    <property type="match status" value="1"/>
</dbReference>
<dbReference type="KEGG" id="sphc:CVN68_05880"/>